<feature type="compositionally biased region" description="Low complexity" evidence="1">
    <location>
        <begin position="48"/>
        <end position="66"/>
    </location>
</feature>
<feature type="region of interest" description="Disordered" evidence="1">
    <location>
        <begin position="44"/>
        <end position="76"/>
    </location>
</feature>
<name>A0A0D1LN45_9MYCO</name>
<keyword evidence="2" id="KW-0732">Signal</keyword>
<dbReference type="PATRIC" id="fig|280871.6.peg.1767"/>
<feature type="signal peptide" evidence="2">
    <location>
        <begin position="1"/>
        <end position="35"/>
    </location>
</feature>
<feature type="chain" id="PRO_5002232792" description="Alanine and proline-rich secreted protein Apa" evidence="2">
    <location>
        <begin position="36"/>
        <end position="76"/>
    </location>
</feature>
<gene>
    <name evidence="3" type="ORF">TL10_08545</name>
</gene>
<evidence type="ECO:0000256" key="1">
    <source>
        <dbReference type="SAM" id="MobiDB-lite"/>
    </source>
</evidence>
<dbReference type="EMBL" id="JXST01000009">
    <property type="protein sequence ID" value="KIU17386.1"/>
    <property type="molecule type" value="Genomic_DNA"/>
</dbReference>
<proteinExistence type="predicted"/>
<evidence type="ECO:0000313" key="4">
    <source>
        <dbReference type="Proteomes" id="UP000032221"/>
    </source>
</evidence>
<dbReference type="Proteomes" id="UP000032221">
    <property type="component" value="Unassembled WGS sequence"/>
</dbReference>
<protein>
    <recommendedName>
        <fullName evidence="5">Alanine and proline-rich secreted protein Apa</fullName>
    </recommendedName>
</protein>
<reference evidence="3 4" key="1">
    <citation type="submission" date="2015-01" db="EMBL/GenBank/DDBJ databases">
        <title>Genome sequence of Mycobacterium llatzerense and Mycobacterium immunogenum recovered from brain abscess.</title>
        <authorList>
            <person name="Greninger A.L."/>
            <person name="Langelier C."/>
            <person name="Cunningham G."/>
            <person name="Chiu C.Y."/>
            <person name="Miller S."/>
        </authorList>
    </citation>
    <scope>NUCLEOTIDE SEQUENCE [LARGE SCALE GENOMIC DNA]</scope>
    <source>
        <strain evidence="3 4">CLUC14</strain>
    </source>
</reference>
<keyword evidence="4" id="KW-1185">Reference proteome</keyword>
<evidence type="ECO:0008006" key="5">
    <source>
        <dbReference type="Google" id="ProtNLM"/>
    </source>
</evidence>
<comment type="caution">
    <text evidence="3">The sequence shown here is derived from an EMBL/GenBank/DDBJ whole genome shotgun (WGS) entry which is preliminary data.</text>
</comment>
<evidence type="ECO:0000313" key="3">
    <source>
        <dbReference type="EMBL" id="KIU17386.1"/>
    </source>
</evidence>
<accession>A0A0D1LN45</accession>
<sequence length="76" mass="7312">MSRSRLTNAANVRRIAAAIGASALVAMGAATVAVAQPAPLAPRIDGGATTTSTAPPTAPLTPSASPVVKATFSGKG</sequence>
<organism evidence="3 4">
    <name type="scientific">Mycolicibacterium llatzerense</name>
    <dbReference type="NCBI Taxonomy" id="280871"/>
    <lineage>
        <taxon>Bacteria</taxon>
        <taxon>Bacillati</taxon>
        <taxon>Actinomycetota</taxon>
        <taxon>Actinomycetes</taxon>
        <taxon>Mycobacteriales</taxon>
        <taxon>Mycobacteriaceae</taxon>
        <taxon>Mycolicibacterium</taxon>
    </lineage>
</organism>
<dbReference type="AlphaFoldDB" id="A0A0D1LN45"/>
<dbReference type="RefSeq" id="WP_043400216.1">
    <property type="nucleotide sequence ID" value="NZ_BAAARC010000027.1"/>
</dbReference>
<evidence type="ECO:0000256" key="2">
    <source>
        <dbReference type="SAM" id="SignalP"/>
    </source>
</evidence>